<keyword evidence="2" id="KW-1185">Reference proteome</keyword>
<name>A0A9P7VLM6_9AGAR</name>
<dbReference type="EMBL" id="MU250553">
    <property type="protein sequence ID" value="KAG7442226.1"/>
    <property type="molecule type" value="Genomic_DNA"/>
</dbReference>
<dbReference type="AlphaFoldDB" id="A0A9P7VLM6"/>
<organism evidence="1 2">
    <name type="scientific">Guyanagaster necrorhizus</name>
    <dbReference type="NCBI Taxonomy" id="856835"/>
    <lineage>
        <taxon>Eukaryota</taxon>
        <taxon>Fungi</taxon>
        <taxon>Dikarya</taxon>
        <taxon>Basidiomycota</taxon>
        <taxon>Agaricomycotina</taxon>
        <taxon>Agaricomycetes</taxon>
        <taxon>Agaricomycetidae</taxon>
        <taxon>Agaricales</taxon>
        <taxon>Marasmiineae</taxon>
        <taxon>Physalacriaceae</taxon>
        <taxon>Guyanagaster</taxon>
    </lineage>
</organism>
<gene>
    <name evidence="1" type="ORF">BT62DRAFT_451039</name>
</gene>
<dbReference type="Proteomes" id="UP000812287">
    <property type="component" value="Unassembled WGS sequence"/>
</dbReference>
<proteinExistence type="predicted"/>
<sequence>MPVGEELRDCGLRRGVHFLVFEILEGLFRKKIGIRRLTGKRGLSNVPAFNGSSSKSTGKRSLIIWRLRLVFMCMSSRESSLSRGRFCLCNAAAQEDSTCASARPPSSTLVLTCLGLVHASSSSEERGGVRGDFAVELEASDASDCPTSLVVLRGRKLLTFITVDTTERMTYFGGGISTAYTSSIKVSEAPFIFVLLSVRQGYVKV</sequence>
<protein>
    <submittedName>
        <fullName evidence="1">Uncharacterized protein</fullName>
    </submittedName>
</protein>
<evidence type="ECO:0000313" key="1">
    <source>
        <dbReference type="EMBL" id="KAG7442226.1"/>
    </source>
</evidence>
<dbReference type="RefSeq" id="XP_043035726.1">
    <property type="nucleotide sequence ID" value="XM_043180943.1"/>
</dbReference>
<evidence type="ECO:0000313" key="2">
    <source>
        <dbReference type="Proteomes" id="UP000812287"/>
    </source>
</evidence>
<accession>A0A9P7VLM6</accession>
<reference evidence="1" key="1">
    <citation type="submission" date="2020-11" db="EMBL/GenBank/DDBJ databases">
        <title>Adaptations for nitrogen fixation in a non-lichenized fungal sporocarp promotes dispersal by wood-feeding termites.</title>
        <authorList>
            <consortium name="DOE Joint Genome Institute"/>
            <person name="Koch R.A."/>
            <person name="Yoon G."/>
            <person name="Arayal U."/>
            <person name="Lail K."/>
            <person name="Amirebrahimi M."/>
            <person name="Labutti K."/>
            <person name="Lipzen A."/>
            <person name="Riley R."/>
            <person name="Barry K."/>
            <person name="Henrissat B."/>
            <person name="Grigoriev I.V."/>
            <person name="Herr J.R."/>
            <person name="Aime M.C."/>
        </authorList>
    </citation>
    <scope>NUCLEOTIDE SEQUENCE</scope>
    <source>
        <strain evidence="1">MCA 3950</strain>
    </source>
</reference>
<dbReference type="GeneID" id="66103239"/>
<comment type="caution">
    <text evidence="1">The sequence shown here is derived from an EMBL/GenBank/DDBJ whole genome shotgun (WGS) entry which is preliminary data.</text>
</comment>